<keyword evidence="2" id="KW-1185">Reference proteome</keyword>
<name>A0ABN8JB40_9NEOP</name>
<dbReference type="Proteomes" id="UP000837857">
    <property type="component" value="Chromosome 9"/>
</dbReference>
<evidence type="ECO:0000313" key="1">
    <source>
        <dbReference type="EMBL" id="CAH2077247.1"/>
    </source>
</evidence>
<feature type="non-terminal residue" evidence="1">
    <location>
        <position position="133"/>
    </location>
</feature>
<protein>
    <submittedName>
        <fullName evidence="1">Uncharacterized protein</fullName>
    </submittedName>
</protein>
<organism evidence="1 2">
    <name type="scientific">Iphiclides podalirius</name>
    <name type="common">scarce swallowtail</name>
    <dbReference type="NCBI Taxonomy" id="110791"/>
    <lineage>
        <taxon>Eukaryota</taxon>
        <taxon>Metazoa</taxon>
        <taxon>Ecdysozoa</taxon>
        <taxon>Arthropoda</taxon>
        <taxon>Hexapoda</taxon>
        <taxon>Insecta</taxon>
        <taxon>Pterygota</taxon>
        <taxon>Neoptera</taxon>
        <taxon>Endopterygota</taxon>
        <taxon>Lepidoptera</taxon>
        <taxon>Glossata</taxon>
        <taxon>Ditrysia</taxon>
        <taxon>Papilionoidea</taxon>
        <taxon>Papilionidae</taxon>
        <taxon>Papilioninae</taxon>
        <taxon>Iphiclides</taxon>
    </lineage>
</organism>
<dbReference type="EMBL" id="OW152821">
    <property type="protein sequence ID" value="CAH2077247.1"/>
    <property type="molecule type" value="Genomic_DNA"/>
</dbReference>
<gene>
    <name evidence="1" type="ORF">IPOD504_LOCUS17617</name>
</gene>
<evidence type="ECO:0000313" key="2">
    <source>
        <dbReference type="Proteomes" id="UP000837857"/>
    </source>
</evidence>
<proteinExistence type="predicted"/>
<reference evidence="1" key="1">
    <citation type="submission" date="2022-03" db="EMBL/GenBank/DDBJ databases">
        <authorList>
            <person name="Martin H S."/>
        </authorList>
    </citation>
    <scope>NUCLEOTIDE SEQUENCE</scope>
</reference>
<sequence>MRIRWRIWRGSGSQKPPPINLSSFDKPSPAFGAPYRAYYCRYRRWDAIRRHLATEAVIMATVEKTERLDSRTRAAADSPAPHVPLQLQSGNASRYNGLWGQQTCVIVATGSRSTHALSVTADATLAYCVWHIL</sequence>
<accession>A0ABN8JB40</accession>